<comment type="subcellular location">
    <subcellularLocation>
        <location evidence="1">Midbody</location>
    </subcellularLocation>
</comment>
<dbReference type="GO" id="GO:0006325">
    <property type="term" value="P:chromatin organization"/>
    <property type="evidence" value="ECO:0007669"/>
    <property type="project" value="UniProtKB-KW"/>
</dbReference>
<organism evidence="18 19">
    <name type="scientific">Panagrolaimus davidi</name>
    <dbReference type="NCBI Taxonomy" id="227884"/>
    <lineage>
        <taxon>Eukaryota</taxon>
        <taxon>Metazoa</taxon>
        <taxon>Ecdysozoa</taxon>
        <taxon>Nematoda</taxon>
        <taxon>Chromadorea</taxon>
        <taxon>Rhabditida</taxon>
        <taxon>Tylenchina</taxon>
        <taxon>Panagrolaimomorpha</taxon>
        <taxon>Panagrolaimoidea</taxon>
        <taxon>Panagrolaimidae</taxon>
        <taxon>Panagrolaimus</taxon>
    </lineage>
</organism>
<keyword evidence="2 15" id="KW-0723">Serine/threonine-protein kinase</keyword>
<comment type="similarity">
    <text evidence="15">Belongs to the protein kinase superfamily. Ser/Thr protein kinase family. Aurora subfamily.</text>
</comment>
<evidence type="ECO:0000256" key="6">
    <source>
        <dbReference type="ARBA" id="ARBA00022840"/>
    </source>
</evidence>
<protein>
    <recommendedName>
        <fullName evidence="15">Aurora kinase</fullName>
        <ecNumber evidence="15">2.7.11.1</ecNumber>
    </recommendedName>
</protein>
<comment type="catalytic activity">
    <reaction evidence="9 15">
        <text>L-threonyl-[protein] + ATP = O-phospho-L-threonyl-[protein] + ADP + H(+)</text>
        <dbReference type="Rhea" id="RHEA:46608"/>
        <dbReference type="Rhea" id="RHEA-COMP:11060"/>
        <dbReference type="Rhea" id="RHEA-COMP:11605"/>
        <dbReference type="ChEBI" id="CHEBI:15378"/>
        <dbReference type="ChEBI" id="CHEBI:30013"/>
        <dbReference type="ChEBI" id="CHEBI:30616"/>
        <dbReference type="ChEBI" id="CHEBI:61977"/>
        <dbReference type="ChEBI" id="CHEBI:456216"/>
        <dbReference type="EC" id="2.7.11.1"/>
    </reaction>
</comment>
<feature type="compositionally biased region" description="Acidic residues" evidence="16">
    <location>
        <begin position="248"/>
        <end position="260"/>
    </location>
</feature>
<feature type="binding site" evidence="12">
    <location>
        <begin position="609"/>
        <end position="610"/>
    </location>
    <ligand>
        <name>ATP</name>
        <dbReference type="ChEBI" id="CHEBI:30616"/>
    </ligand>
</feature>
<keyword evidence="8" id="KW-0469">Meiosis</keyword>
<dbReference type="InterPro" id="IPR030616">
    <property type="entry name" value="Aur-like"/>
</dbReference>
<dbReference type="GO" id="GO:0004674">
    <property type="term" value="F:protein serine/threonine kinase activity"/>
    <property type="evidence" value="ECO:0007669"/>
    <property type="project" value="UniProtKB-KW"/>
</dbReference>
<evidence type="ECO:0000256" key="14">
    <source>
        <dbReference type="PROSITE-ProRule" id="PRU10141"/>
    </source>
</evidence>
<evidence type="ECO:0000256" key="7">
    <source>
        <dbReference type="ARBA" id="ARBA00022853"/>
    </source>
</evidence>
<dbReference type="Gene3D" id="3.30.200.20">
    <property type="entry name" value="Phosphorylase Kinase, domain 1"/>
    <property type="match status" value="1"/>
</dbReference>
<dbReference type="Proteomes" id="UP000887578">
    <property type="component" value="Unplaced"/>
</dbReference>
<evidence type="ECO:0000313" key="18">
    <source>
        <dbReference type="Proteomes" id="UP000887578"/>
    </source>
</evidence>
<proteinExistence type="inferred from homology"/>
<dbReference type="GO" id="GO:0051321">
    <property type="term" value="P:meiotic cell cycle"/>
    <property type="evidence" value="ECO:0007669"/>
    <property type="project" value="UniProtKB-KW"/>
</dbReference>
<feature type="region of interest" description="Disordered" evidence="16">
    <location>
        <begin position="339"/>
        <end position="359"/>
    </location>
</feature>
<dbReference type="CDD" id="cd14007">
    <property type="entry name" value="STKc_Aurora"/>
    <property type="match status" value="1"/>
</dbReference>
<evidence type="ECO:0000256" key="11">
    <source>
        <dbReference type="PIRSR" id="PIRSR630616-1"/>
    </source>
</evidence>
<reference evidence="19" key="1">
    <citation type="submission" date="2022-11" db="UniProtKB">
        <authorList>
            <consortium name="WormBaseParasite"/>
        </authorList>
    </citation>
    <scope>IDENTIFICATION</scope>
</reference>
<dbReference type="SUPFAM" id="SSF56112">
    <property type="entry name" value="Protein kinase-like (PK-like)"/>
    <property type="match status" value="1"/>
</dbReference>
<evidence type="ECO:0000256" key="15">
    <source>
        <dbReference type="RuleBase" id="RU367134"/>
    </source>
</evidence>
<dbReference type="FunFam" id="1.10.510.10:FF:000235">
    <property type="entry name" value="Serine/threonine-protein kinase ark1"/>
    <property type="match status" value="1"/>
</dbReference>
<keyword evidence="5 15" id="KW-0418">Kinase</keyword>
<evidence type="ECO:0000256" key="5">
    <source>
        <dbReference type="ARBA" id="ARBA00022777"/>
    </source>
</evidence>
<feature type="binding site" evidence="12 14">
    <location>
        <position position="511"/>
    </location>
    <ligand>
        <name>ATP</name>
        <dbReference type="ChEBI" id="CHEBI:30616"/>
    </ligand>
</feature>
<feature type="binding site" evidence="12">
    <location>
        <position position="623"/>
    </location>
    <ligand>
        <name>ATP</name>
        <dbReference type="ChEBI" id="CHEBI:30616"/>
    </ligand>
</feature>
<evidence type="ECO:0000256" key="12">
    <source>
        <dbReference type="PIRSR" id="PIRSR630616-2"/>
    </source>
</evidence>
<feature type="domain" description="Protein kinase" evidence="17">
    <location>
        <begin position="482"/>
        <end position="732"/>
    </location>
</feature>
<feature type="binding site" evidence="12">
    <location>
        <position position="492"/>
    </location>
    <ligand>
        <name>ATP</name>
        <dbReference type="ChEBI" id="CHEBI:30616"/>
    </ligand>
</feature>
<evidence type="ECO:0000256" key="10">
    <source>
        <dbReference type="ARBA" id="ARBA00048679"/>
    </source>
</evidence>
<evidence type="ECO:0000256" key="3">
    <source>
        <dbReference type="ARBA" id="ARBA00022679"/>
    </source>
</evidence>
<feature type="region of interest" description="Disordered" evidence="16">
    <location>
        <begin position="384"/>
        <end position="403"/>
    </location>
</feature>
<dbReference type="GO" id="GO:0000070">
    <property type="term" value="P:mitotic sister chromatid segregation"/>
    <property type="evidence" value="ECO:0007669"/>
    <property type="project" value="UniProtKB-ARBA"/>
</dbReference>
<dbReference type="SMART" id="SM00220">
    <property type="entry name" value="S_TKc"/>
    <property type="match status" value="1"/>
</dbReference>
<dbReference type="FunFam" id="3.30.200.20:FF:000042">
    <property type="entry name" value="Aurora kinase A"/>
    <property type="match status" value="1"/>
</dbReference>
<evidence type="ECO:0000256" key="4">
    <source>
        <dbReference type="ARBA" id="ARBA00022741"/>
    </source>
</evidence>
<dbReference type="EC" id="2.7.11.1" evidence="15"/>
<evidence type="ECO:0000256" key="16">
    <source>
        <dbReference type="SAM" id="MobiDB-lite"/>
    </source>
</evidence>
<evidence type="ECO:0000256" key="9">
    <source>
        <dbReference type="ARBA" id="ARBA00047899"/>
    </source>
</evidence>
<feature type="compositionally biased region" description="Acidic residues" evidence="16">
    <location>
        <begin position="275"/>
        <end position="286"/>
    </location>
</feature>
<keyword evidence="18" id="KW-1185">Reference proteome</keyword>
<dbReference type="GO" id="GO:0005524">
    <property type="term" value="F:ATP binding"/>
    <property type="evidence" value="ECO:0007669"/>
    <property type="project" value="UniProtKB-UniRule"/>
</dbReference>
<evidence type="ECO:0000259" key="17">
    <source>
        <dbReference type="PROSITE" id="PS50011"/>
    </source>
</evidence>
<dbReference type="Gene3D" id="1.10.510.10">
    <property type="entry name" value="Transferase(Phosphotransferase) domain 1"/>
    <property type="match status" value="1"/>
</dbReference>
<comment type="catalytic activity">
    <reaction evidence="10 15">
        <text>L-seryl-[protein] + ATP = O-phospho-L-seryl-[protein] + ADP + H(+)</text>
        <dbReference type="Rhea" id="RHEA:17989"/>
        <dbReference type="Rhea" id="RHEA-COMP:9863"/>
        <dbReference type="Rhea" id="RHEA-COMP:11604"/>
        <dbReference type="ChEBI" id="CHEBI:15378"/>
        <dbReference type="ChEBI" id="CHEBI:29999"/>
        <dbReference type="ChEBI" id="CHEBI:30616"/>
        <dbReference type="ChEBI" id="CHEBI:83421"/>
        <dbReference type="ChEBI" id="CHEBI:456216"/>
        <dbReference type="EC" id="2.7.11.1"/>
    </reaction>
</comment>
<dbReference type="GO" id="GO:0032506">
    <property type="term" value="P:cytokinetic process"/>
    <property type="evidence" value="ECO:0007669"/>
    <property type="project" value="UniProtKB-ARBA"/>
</dbReference>
<feature type="cross-link" description="Glycyl lysine isopeptide (Lys-Gly) (interchain with G-Cter in SUMO2)" evidence="13">
    <location>
        <position position="607"/>
    </location>
</feature>
<feature type="region of interest" description="Disordered" evidence="16">
    <location>
        <begin position="248"/>
        <end position="303"/>
    </location>
</feature>
<accession>A0A914QDL7</accession>
<dbReference type="Pfam" id="PF00069">
    <property type="entry name" value="Pkinase"/>
    <property type="match status" value="1"/>
</dbReference>
<dbReference type="PROSITE" id="PS00108">
    <property type="entry name" value="PROTEIN_KINASE_ST"/>
    <property type="match status" value="1"/>
</dbReference>
<dbReference type="PANTHER" id="PTHR24350">
    <property type="entry name" value="SERINE/THREONINE-PROTEIN KINASE IAL-RELATED"/>
    <property type="match status" value="1"/>
</dbReference>
<evidence type="ECO:0000256" key="2">
    <source>
        <dbReference type="ARBA" id="ARBA00022527"/>
    </source>
</evidence>
<evidence type="ECO:0000256" key="13">
    <source>
        <dbReference type="PIRSR" id="PIRSR630616-3"/>
    </source>
</evidence>
<dbReference type="PROSITE" id="PS50011">
    <property type="entry name" value="PROTEIN_KINASE_DOM"/>
    <property type="match status" value="1"/>
</dbReference>
<dbReference type="PROSITE" id="PS00107">
    <property type="entry name" value="PROTEIN_KINASE_ATP"/>
    <property type="match status" value="1"/>
</dbReference>
<dbReference type="InterPro" id="IPR017441">
    <property type="entry name" value="Protein_kinase_ATP_BS"/>
</dbReference>
<feature type="active site" description="Proton acceptor" evidence="11">
    <location>
        <position position="605"/>
    </location>
</feature>
<keyword evidence="3 15" id="KW-0808">Transferase</keyword>
<keyword evidence="7" id="KW-0156">Chromatin regulator</keyword>
<dbReference type="AlphaFoldDB" id="A0A914QDL7"/>
<sequence length="739" mass="84346">MTEYYKNYNCDGNLDEFATFLRPAYGIAIYDLDDIPVTEKDVIKHFVKNVLGKKRYVDKMSRRFMKDDDKYIPTAPTIRSKVSPIDATPWESFIELVQRMVKKDLVLQAVTIIEKAEDIHPVVTGLFFFAALVVESVGDKDYLNMMKHLNFKITTGPKSFDDLCKFVDSFVQQAETSVHDDTSRNSFNLFSERKEQLVDVTDEEDGDDKTSTASFADLFYFYIYKPELQTIFIDDSSVFLYRDENTVEENDAVPENETNDDQQHATDVDSMSDTTTDETQDKEDDDGSTKGDDDQSYTSEYITASVGVSFEASGYKEDDESLKETGDHTVSAQAVIDETDVEEKDGEFKKSRDQSSVSEDIAVTSHDDIGESVLDQVKTFEETTEVNKKEDVVPSSQNSNADIGETVLEEPAIIDEIMKARDKEEIVPPSPVIHHISVPNGDQTIDFQIPESNRIEKPVMHQHINEVQAPAPPIKVWKLSDFDIGKPLGKGRFGNVYLAREKKSQYIVALKILFKSQLIKSNVEHQLVREIEIQCHLNHPNILKLYNYFVDDKKVYLILEYSLNGELYKCLQDKKKFSEKQSALYTFQIADALHYCHSKDVIHRDIKPENILIGADNELKLADFGWSVHAPSNNRQTMCGTLDYLPPEMVNGDSHDKTVDYWALGILCYEFLVGRPPFESPNQSETYTKIKNLNYTFPSHVSKGARDLIRKLLVLEPSKRMNLDGVMEHEWIHLHVKSS</sequence>
<keyword evidence="6 12" id="KW-0067">ATP-binding</keyword>
<dbReference type="GO" id="GO:0030496">
    <property type="term" value="C:midbody"/>
    <property type="evidence" value="ECO:0007669"/>
    <property type="project" value="UniProtKB-SubCell"/>
</dbReference>
<evidence type="ECO:0000256" key="8">
    <source>
        <dbReference type="ARBA" id="ARBA00023254"/>
    </source>
</evidence>
<keyword evidence="4 12" id="KW-0547">Nucleotide-binding</keyword>
<evidence type="ECO:0000256" key="1">
    <source>
        <dbReference type="ARBA" id="ARBA00004214"/>
    </source>
</evidence>
<name>A0A914QDL7_9BILA</name>
<dbReference type="InterPro" id="IPR000719">
    <property type="entry name" value="Prot_kinase_dom"/>
</dbReference>
<dbReference type="WBParaSite" id="PDA_v2.g25271.t1">
    <property type="protein sequence ID" value="PDA_v2.g25271.t1"/>
    <property type="gene ID" value="PDA_v2.g25271"/>
</dbReference>
<dbReference type="GO" id="GO:0030261">
    <property type="term" value="P:chromosome condensation"/>
    <property type="evidence" value="ECO:0007669"/>
    <property type="project" value="UniProtKB-ARBA"/>
</dbReference>
<dbReference type="InterPro" id="IPR011009">
    <property type="entry name" value="Kinase-like_dom_sf"/>
</dbReference>
<evidence type="ECO:0000313" key="19">
    <source>
        <dbReference type="WBParaSite" id="PDA_v2.g25271.t1"/>
    </source>
</evidence>
<dbReference type="InterPro" id="IPR008271">
    <property type="entry name" value="Ser/Thr_kinase_AS"/>
</dbReference>